<keyword evidence="5 6" id="KW-0472">Membrane</keyword>
<keyword evidence="4 6" id="KW-1133">Transmembrane helix</keyword>
<organism evidence="7 8">
    <name type="scientific">Alistipes finegoldii</name>
    <dbReference type="NCBI Taxonomy" id="214856"/>
    <lineage>
        <taxon>Bacteria</taxon>
        <taxon>Pseudomonadati</taxon>
        <taxon>Bacteroidota</taxon>
        <taxon>Bacteroidia</taxon>
        <taxon>Bacteroidales</taxon>
        <taxon>Rikenellaceae</taxon>
        <taxon>Alistipes</taxon>
    </lineage>
</organism>
<dbReference type="PANTHER" id="PTHR23513">
    <property type="entry name" value="INTEGRAL MEMBRANE EFFLUX PROTEIN-RELATED"/>
    <property type="match status" value="1"/>
</dbReference>
<comment type="subcellular location">
    <subcellularLocation>
        <location evidence="1">Cell membrane</location>
        <topology evidence="1">Multi-pass membrane protein</topology>
    </subcellularLocation>
</comment>
<evidence type="ECO:0000256" key="3">
    <source>
        <dbReference type="ARBA" id="ARBA00022692"/>
    </source>
</evidence>
<comment type="caution">
    <text evidence="7">The sequence shown here is derived from an EMBL/GenBank/DDBJ whole genome shotgun (WGS) entry which is preliminary data.</text>
</comment>
<feature type="transmembrane region" description="Helical" evidence="6">
    <location>
        <begin position="41"/>
        <end position="65"/>
    </location>
</feature>
<feature type="transmembrane region" description="Helical" evidence="6">
    <location>
        <begin position="282"/>
        <end position="301"/>
    </location>
</feature>
<feature type="transmembrane region" description="Helical" evidence="6">
    <location>
        <begin position="307"/>
        <end position="331"/>
    </location>
</feature>
<evidence type="ECO:0000256" key="2">
    <source>
        <dbReference type="ARBA" id="ARBA00022475"/>
    </source>
</evidence>
<protein>
    <submittedName>
        <fullName evidence="7">MFS transporter</fullName>
    </submittedName>
</protein>
<feature type="transmembrane region" description="Helical" evidence="6">
    <location>
        <begin position="167"/>
        <end position="187"/>
    </location>
</feature>
<name>A0AA37KQ75_9BACT</name>
<keyword evidence="2" id="KW-1003">Cell membrane</keyword>
<dbReference type="RefSeq" id="WP_244076459.1">
    <property type="nucleotide sequence ID" value="NZ_AP025581.1"/>
</dbReference>
<dbReference type="PANTHER" id="PTHR23513:SF6">
    <property type="entry name" value="MAJOR FACILITATOR SUPERFAMILY ASSOCIATED DOMAIN-CONTAINING PROTEIN"/>
    <property type="match status" value="1"/>
</dbReference>
<dbReference type="AlphaFoldDB" id="A0AA37KQ75"/>
<evidence type="ECO:0000313" key="8">
    <source>
        <dbReference type="Proteomes" id="UP001055105"/>
    </source>
</evidence>
<feature type="transmembrane region" description="Helical" evidence="6">
    <location>
        <begin position="208"/>
        <end position="231"/>
    </location>
</feature>
<evidence type="ECO:0000256" key="4">
    <source>
        <dbReference type="ARBA" id="ARBA00022989"/>
    </source>
</evidence>
<feature type="transmembrane region" description="Helical" evidence="6">
    <location>
        <begin position="343"/>
        <end position="365"/>
    </location>
</feature>
<feature type="transmembrane region" description="Helical" evidence="6">
    <location>
        <begin position="371"/>
        <end position="392"/>
    </location>
</feature>
<dbReference type="Pfam" id="PF07690">
    <property type="entry name" value="MFS_1"/>
    <property type="match status" value="1"/>
</dbReference>
<dbReference type="GO" id="GO:0005886">
    <property type="term" value="C:plasma membrane"/>
    <property type="evidence" value="ECO:0007669"/>
    <property type="project" value="UniProtKB-SubCell"/>
</dbReference>
<evidence type="ECO:0000256" key="6">
    <source>
        <dbReference type="SAM" id="Phobius"/>
    </source>
</evidence>
<feature type="transmembrane region" description="Helical" evidence="6">
    <location>
        <begin position="72"/>
        <end position="94"/>
    </location>
</feature>
<feature type="transmembrane region" description="Helical" evidence="6">
    <location>
        <begin position="12"/>
        <end position="35"/>
    </location>
</feature>
<feature type="transmembrane region" description="Helical" evidence="6">
    <location>
        <begin position="251"/>
        <end position="270"/>
    </location>
</feature>
<evidence type="ECO:0000256" key="5">
    <source>
        <dbReference type="ARBA" id="ARBA00023136"/>
    </source>
</evidence>
<evidence type="ECO:0000313" key="7">
    <source>
        <dbReference type="EMBL" id="GKI18853.1"/>
    </source>
</evidence>
<dbReference type="CDD" id="cd06173">
    <property type="entry name" value="MFS_MefA_like"/>
    <property type="match status" value="1"/>
</dbReference>
<dbReference type="GO" id="GO:0022857">
    <property type="term" value="F:transmembrane transporter activity"/>
    <property type="evidence" value="ECO:0007669"/>
    <property type="project" value="InterPro"/>
</dbReference>
<dbReference type="Proteomes" id="UP001055105">
    <property type="component" value="Unassembled WGS sequence"/>
</dbReference>
<evidence type="ECO:0000256" key="1">
    <source>
        <dbReference type="ARBA" id="ARBA00004651"/>
    </source>
</evidence>
<reference evidence="7" key="1">
    <citation type="submission" date="2022-01" db="EMBL/GenBank/DDBJ databases">
        <title>Novel bile acid biosynthetic pathways are enriched in the microbiome of centenarians.</title>
        <authorList>
            <person name="Sato Y."/>
            <person name="Atarashi K."/>
            <person name="Plichta R.D."/>
            <person name="Arai Y."/>
            <person name="Sasajima S."/>
            <person name="Kearney M.S."/>
            <person name="Suda W."/>
            <person name="Takeshita K."/>
            <person name="Sasaki T."/>
            <person name="Okamoto S."/>
            <person name="Skelly N.A."/>
            <person name="Okamura Y."/>
            <person name="Vlamakis H."/>
            <person name="Li Y."/>
            <person name="Tanoue T."/>
            <person name="Takei H."/>
            <person name="Nittono H."/>
            <person name="Narushima S."/>
            <person name="Irie J."/>
            <person name="Itoh H."/>
            <person name="Moriya K."/>
            <person name="Sugiura Y."/>
            <person name="Suematsu M."/>
            <person name="Moritoki N."/>
            <person name="Shibata S."/>
            <person name="Littman R.D."/>
            <person name="Fischbach A.M."/>
            <person name="Uwamino Y."/>
            <person name="Inoue T."/>
            <person name="Honda A."/>
            <person name="Hattori M."/>
            <person name="Murai T."/>
            <person name="Xavier J.R."/>
            <person name="Hirose N."/>
            <person name="Honda K."/>
        </authorList>
    </citation>
    <scope>NUCLEOTIDE SEQUENCE</scope>
    <source>
        <strain evidence="7">CE91-St16</strain>
    </source>
</reference>
<keyword evidence="3 6" id="KW-0812">Transmembrane</keyword>
<proteinExistence type="predicted"/>
<dbReference type="Gene3D" id="1.20.1250.20">
    <property type="entry name" value="MFS general substrate transporter like domains"/>
    <property type="match status" value="1"/>
</dbReference>
<dbReference type="EMBL" id="BQOL01000001">
    <property type="protein sequence ID" value="GKI18853.1"/>
    <property type="molecule type" value="Genomic_DNA"/>
</dbReference>
<dbReference type="InterPro" id="IPR011701">
    <property type="entry name" value="MFS"/>
</dbReference>
<sequence>MENWKKTFAVIWSGQLASILSSSVVAFAIIFWVSLETGSAQVLALAAIAGMLPQSLLGPLVGVYVDRWDRKWTMILADSFIALCTLLLAILFWLDVARMWHIYVLLACRSIGSAFHTPAMQASVPLLAPKQQLTRIAGINQITSSLSNIIGPAFGALLLNLTGIGNILLLDVAGAFIACTTLLLVRIPNPERNTAQTPSLWREFREGFGAMHAVPGMGWFFTLAVLVWFFIMPVGVMFPLMTLQHFGGGAYEMSLIEIVWGGGALIGGAVMGARTYRVNRIVLINLMYLTIGLLFAASGMLPPTAFALFAALSLIEGVTSSVFNSSFVSVIQSCIDAGVLGRVMSLYYSFGLLPSAIGLLGTGFLAEHVGLTTTFVIAGTVICCIGLIAFCIPSVMRLDRQSS</sequence>
<dbReference type="InterPro" id="IPR036259">
    <property type="entry name" value="MFS_trans_sf"/>
</dbReference>
<accession>A0AA37KQ75</accession>
<dbReference type="SUPFAM" id="SSF103473">
    <property type="entry name" value="MFS general substrate transporter"/>
    <property type="match status" value="1"/>
</dbReference>
<gene>
    <name evidence="7" type="ORF">CE91St16_17610</name>
</gene>